<keyword evidence="1" id="KW-0472">Membrane</keyword>
<dbReference type="VEuPathDB" id="VectorBase:ACUA023543"/>
<evidence type="ECO:0000313" key="2">
    <source>
        <dbReference type="EnsemblMetazoa" id="ACUA023543-PA"/>
    </source>
</evidence>
<dbReference type="Proteomes" id="UP000075883">
    <property type="component" value="Unassembled WGS sequence"/>
</dbReference>
<proteinExistence type="predicted"/>
<evidence type="ECO:0000256" key="1">
    <source>
        <dbReference type="SAM" id="Phobius"/>
    </source>
</evidence>
<dbReference type="EnsemblMetazoa" id="ACUA023543-RA">
    <property type="protein sequence ID" value="ACUA023543-PA"/>
    <property type="gene ID" value="ACUA023543"/>
</dbReference>
<organism evidence="2 3">
    <name type="scientific">Anopheles culicifacies</name>
    <dbReference type="NCBI Taxonomy" id="139723"/>
    <lineage>
        <taxon>Eukaryota</taxon>
        <taxon>Metazoa</taxon>
        <taxon>Ecdysozoa</taxon>
        <taxon>Arthropoda</taxon>
        <taxon>Hexapoda</taxon>
        <taxon>Insecta</taxon>
        <taxon>Pterygota</taxon>
        <taxon>Neoptera</taxon>
        <taxon>Endopterygota</taxon>
        <taxon>Diptera</taxon>
        <taxon>Nematocera</taxon>
        <taxon>Culicoidea</taxon>
        <taxon>Culicidae</taxon>
        <taxon>Anophelinae</taxon>
        <taxon>Anopheles</taxon>
        <taxon>culicifacies species complex</taxon>
    </lineage>
</organism>
<accession>A0A182MQ14</accession>
<keyword evidence="3" id="KW-1185">Reference proteome</keyword>
<evidence type="ECO:0000313" key="3">
    <source>
        <dbReference type="Proteomes" id="UP000075883"/>
    </source>
</evidence>
<name>A0A182MQ14_9DIPT</name>
<dbReference type="EMBL" id="AXCM01006181">
    <property type="status" value="NOT_ANNOTATED_CDS"/>
    <property type="molecule type" value="Genomic_DNA"/>
</dbReference>
<dbReference type="AlphaFoldDB" id="A0A182MQ14"/>
<reference evidence="2" key="2">
    <citation type="submission" date="2020-05" db="UniProtKB">
        <authorList>
            <consortium name="EnsemblMetazoa"/>
        </authorList>
    </citation>
    <scope>IDENTIFICATION</scope>
    <source>
        <strain evidence="2">A-37</strain>
    </source>
</reference>
<keyword evidence="1" id="KW-0812">Transmembrane</keyword>
<feature type="transmembrane region" description="Helical" evidence="1">
    <location>
        <begin position="15"/>
        <end position="32"/>
    </location>
</feature>
<reference evidence="3" key="1">
    <citation type="submission" date="2013-09" db="EMBL/GenBank/DDBJ databases">
        <title>The Genome Sequence of Anopheles culicifacies species A.</title>
        <authorList>
            <consortium name="The Broad Institute Genomics Platform"/>
            <person name="Neafsey D.E."/>
            <person name="Besansky N."/>
            <person name="Howell P."/>
            <person name="Walton C."/>
            <person name="Young S.K."/>
            <person name="Zeng Q."/>
            <person name="Gargeya S."/>
            <person name="Fitzgerald M."/>
            <person name="Haas B."/>
            <person name="Abouelleil A."/>
            <person name="Allen A.W."/>
            <person name="Alvarado L."/>
            <person name="Arachchi H.M."/>
            <person name="Berlin A.M."/>
            <person name="Chapman S.B."/>
            <person name="Gainer-Dewar J."/>
            <person name="Goldberg J."/>
            <person name="Griggs A."/>
            <person name="Gujja S."/>
            <person name="Hansen M."/>
            <person name="Howarth C."/>
            <person name="Imamovic A."/>
            <person name="Ireland A."/>
            <person name="Larimer J."/>
            <person name="McCowan C."/>
            <person name="Murphy C."/>
            <person name="Pearson M."/>
            <person name="Poon T.W."/>
            <person name="Priest M."/>
            <person name="Roberts A."/>
            <person name="Saif S."/>
            <person name="Shea T."/>
            <person name="Sisk P."/>
            <person name="Sykes S."/>
            <person name="Wortman J."/>
            <person name="Nusbaum C."/>
            <person name="Birren B."/>
        </authorList>
    </citation>
    <scope>NUCLEOTIDE SEQUENCE [LARGE SCALE GENOMIC DNA]</scope>
    <source>
        <strain evidence="3">A-37</strain>
    </source>
</reference>
<sequence>MKDDWNFFVLKDGAGTLRILLLIHLLLLLLSIQKHVTTGRLIGTVHERELTIGNDGRIHRRPVGEIIAIRCKFGDVVSVTASLPIDALITAAFVSVPSSNPPYNDVVVEDDDATGAVLSLSAFSSPIDELDDGEEELRFESPAPASVVGGMALVSPLSVVSATVLPSGTAFITLLSPFVSVSANPPGVLLPLAVSLSTPFRDDAEEL</sequence>
<protein>
    <submittedName>
        <fullName evidence="2">Uncharacterized protein</fullName>
    </submittedName>
</protein>
<keyword evidence="1" id="KW-1133">Transmembrane helix</keyword>